<keyword evidence="3" id="KW-1185">Reference proteome</keyword>
<organism evidence="2 3">
    <name type="scientific">Heterobasidion irregulare (strain TC 32-1)</name>
    <dbReference type="NCBI Taxonomy" id="747525"/>
    <lineage>
        <taxon>Eukaryota</taxon>
        <taxon>Fungi</taxon>
        <taxon>Dikarya</taxon>
        <taxon>Basidiomycota</taxon>
        <taxon>Agaricomycotina</taxon>
        <taxon>Agaricomycetes</taxon>
        <taxon>Russulales</taxon>
        <taxon>Bondarzewiaceae</taxon>
        <taxon>Heterobasidion</taxon>
        <taxon>Heterobasidion annosum species complex</taxon>
    </lineage>
</organism>
<dbReference type="EMBL" id="KI925459">
    <property type="protein sequence ID" value="ETW80626.1"/>
    <property type="molecule type" value="Genomic_DNA"/>
</dbReference>
<feature type="region of interest" description="Disordered" evidence="1">
    <location>
        <begin position="81"/>
        <end position="247"/>
    </location>
</feature>
<feature type="compositionally biased region" description="Basic and acidic residues" evidence="1">
    <location>
        <begin position="226"/>
        <end position="247"/>
    </location>
</feature>
<reference evidence="2 3" key="1">
    <citation type="journal article" date="2012" name="New Phytol.">
        <title>Insight into trade-off between wood decay and parasitism from the genome of a fungal forest pathogen.</title>
        <authorList>
            <person name="Olson A."/>
            <person name="Aerts A."/>
            <person name="Asiegbu F."/>
            <person name="Belbahri L."/>
            <person name="Bouzid O."/>
            <person name="Broberg A."/>
            <person name="Canback B."/>
            <person name="Coutinho P.M."/>
            <person name="Cullen D."/>
            <person name="Dalman K."/>
            <person name="Deflorio G."/>
            <person name="van Diepen L.T."/>
            <person name="Dunand C."/>
            <person name="Duplessis S."/>
            <person name="Durling M."/>
            <person name="Gonthier P."/>
            <person name="Grimwood J."/>
            <person name="Fossdal C.G."/>
            <person name="Hansson D."/>
            <person name="Henrissat B."/>
            <person name="Hietala A."/>
            <person name="Himmelstrand K."/>
            <person name="Hoffmeister D."/>
            <person name="Hogberg N."/>
            <person name="James T.Y."/>
            <person name="Karlsson M."/>
            <person name="Kohler A."/>
            <person name="Kues U."/>
            <person name="Lee Y.H."/>
            <person name="Lin Y.C."/>
            <person name="Lind M."/>
            <person name="Lindquist E."/>
            <person name="Lombard V."/>
            <person name="Lucas S."/>
            <person name="Lunden K."/>
            <person name="Morin E."/>
            <person name="Murat C."/>
            <person name="Park J."/>
            <person name="Raffaello T."/>
            <person name="Rouze P."/>
            <person name="Salamov A."/>
            <person name="Schmutz J."/>
            <person name="Solheim H."/>
            <person name="Stahlberg J."/>
            <person name="Velez H."/>
            <person name="de Vries R.P."/>
            <person name="Wiebenga A."/>
            <person name="Woodward S."/>
            <person name="Yakovlev I."/>
            <person name="Garbelotto M."/>
            <person name="Martin F."/>
            <person name="Grigoriev I.V."/>
            <person name="Stenlid J."/>
        </authorList>
    </citation>
    <scope>NUCLEOTIDE SEQUENCE [LARGE SCALE GENOMIC DNA]</scope>
    <source>
        <strain evidence="2 3">TC 32-1</strain>
    </source>
</reference>
<feature type="compositionally biased region" description="Basic residues" evidence="1">
    <location>
        <begin position="107"/>
        <end position="120"/>
    </location>
</feature>
<sequence>MEIATGTDEPTRGKLILSATRDLVTRTTLVSGTLDVNAGTYRRSSFSADPRRGQRSKDMKSTPRQPPVYRRMGEKYIHRTSGSLPLWEGGDTEEPAGRGGDLPDRPHARRSLFARTHRTPHCAVRDRAPPRRRIGAVSARDDGSPHIAARRRAARAGPRSRTVPSRAARGGSFPRRPSIAPAAAHKARVLDDPESTRDQTRRARARPSLTAHLVVFGSLASGAPRVDGEGKSGERGGETETGRRDVG</sequence>
<protein>
    <submittedName>
        <fullName evidence="2">Uncharacterized protein</fullName>
    </submittedName>
</protein>
<evidence type="ECO:0000313" key="3">
    <source>
        <dbReference type="Proteomes" id="UP000030671"/>
    </source>
</evidence>
<dbReference type="Proteomes" id="UP000030671">
    <property type="component" value="Unassembled WGS sequence"/>
</dbReference>
<dbReference type="AlphaFoldDB" id="W4K6C6"/>
<dbReference type="RefSeq" id="XP_009547352.1">
    <property type="nucleotide sequence ID" value="XM_009549057.1"/>
</dbReference>
<evidence type="ECO:0000256" key="1">
    <source>
        <dbReference type="SAM" id="MobiDB-lite"/>
    </source>
</evidence>
<accession>W4K6C6</accession>
<feature type="region of interest" description="Disordered" evidence="1">
    <location>
        <begin position="33"/>
        <end position="67"/>
    </location>
</feature>
<dbReference type="HOGENOM" id="CLU_1124676_0_0_1"/>
<proteinExistence type="predicted"/>
<dbReference type="KEGG" id="hir:HETIRDRAFT_427625"/>
<feature type="compositionally biased region" description="Basic and acidic residues" evidence="1">
    <location>
        <begin position="49"/>
        <end position="61"/>
    </location>
</feature>
<dbReference type="InParanoid" id="W4K6C6"/>
<evidence type="ECO:0000313" key="2">
    <source>
        <dbReference type="EMBL" id="ETW80626.1"/>
    </source>
</evidence>
<gene>
    <name evidence="2" type="ORF">HETIRDRAFT_427625</name>
</gene>
<name>W4K6C6_HETIT</name>
<dbReference type="GeneID" id="20674220"/>
<feature type="compositionally biased region" description="Basic and acidic residues" evidence="1">
    <location>
        <begin position="188"/>
        <end position="201"/>
    </location>
</feature>